<dbReference type="Proteomes" id="UP000479756">
    <property type="component" value="Unassembled WGS sequence"/>
</dbReference>
<evidence type="ECO:0000256" key="1">
    <source>
        <dbReference type="ARBA" id="ARBA00004141"/>
    </source>
</evidence>
<dbReference type="NCBIfam" id="TIGR03062">
    <property type="entry name" value="pip_yhgE_Cterm"/>
    <property type="match status" value="1"/>
</dbReference>
<evidence type="ECO:0000259" key="7">
    <source>
        <dbReference type="Pfam" id="PF12698"/>
    </source>
</evidence>
<feature type="transmembrane region" description="Helical" evidence="5">
    <location>
        <begin position="511"/>
        <end position="536"/>
    </location>
</feature>
<dbReference type="PANTHER" id="PTHR43077:SF5">
    <property type="entry name" value="PHAGE INFECTION PROTEIN"/>
    <property type="match status" value="1"/>
</dbReference>
<gene>
    <name evidence="8" type="ORF">G3T37_00080</name>
</gene>
<dbReference type="Pfam" id="PF12698">
    <property type="entry name" value="ABC2_membrane_3"/>
    <property type="match status" value="2"/>
</dbReference>
<feature type="transmembrane region" description="Helical" evidence="5">
    <location>
        <begin position="410"/>
        <end position="431"/>
    </location>
</feature>
<feature type="chain" id="PRO_5029008017" evidence="6">
    <location>
        <begin position="24"/>
        <end position="605"/>
    </location>
</feature>
<dbReference type="AlphaFoldDB" id="A0A7C9PL07"/>
<feature type="transmembrane region" description="Helical" evidence="5">
    <location>
        <begin position="452"/>
        <end position="471"/>
    </location>
</feature>
<evidence type="ECO:0000313" key="9">
    <source>
        <dbReference type="Proteomes" id="UP000479756"/>
    </source>
</evidence>
<keyword evidence="2 5" id="KW-0812">Transmembrane</keyword>
<protein>
    <submittedName>
        <fullName evidence="8">ABC transporter permease</fullName>
    </submittedName>
</protein>
<dbReference type="InterPro" id="IPR013525">
    <property type="entry name" value="ABC2_TM"/>
</dbReference>
<dbReference type="Gene3D" id="3.40.1710.10">
    <property type="entry name" value="abc type-2 transporter like domain"/>
    <property type="match status" value="1"/>
</dbReference>
<evidence type="ECO:0000256" key="5">
    <source>
        <dbReference type="SAM" id="Phobius"/>
    </source>
</evidence>
<feature type="domain" description="ABC-2 type transporter transmembrane" evidence="7">
    <location>
        <begin position="374"/>
        <end position="587"/>
    </location>
</feature>
<keyword evidence="6" id="KW-0732">Signal</keyword>
<evidence type="ECO:0000256" key="2">
    <source>
        <dbReference type="ARBA" id="ARBA00022692"/>
    </source>
</evidence>
<feature type="transmembrane region" description="Helical" evidence="5">
    <location>
        <begin position="477"/>
        <end position="499"/>
    </location>
</feature>
<feature type="signal peptide" evidence="6">
    <location>
        <begin position="1"/>
        <end position="23"/>
    </location>
</feature>
<dbReference type="RefSeq" id="WP_163471299.1">
    <property type="nucleotide sequence ID" value="NZ_JAAGWZ010000001.1"/>
</dbReference>
<dbReference type="GO" id="GO:0140359">
    <property type="term" value="F:ABC-type transporter activity"/>
    <property type="evidence" value="ECO:0007669"/>
    <property type="project" value="InterPro"/>
</dbReference>
<name>A0A7C9PL07_9MICO</name>
<evidence type="ECO:0000313" key="8">
    <source>
        <dbReference type="EMBL" id="NEM89749.1"/>
    </source>
</evidence>
<dbReference type="InterPro" id="IPR017500">
    <property type="entry name" value="Phage_infect_YhgE_N"/>
</dbReference>
<dbReference type="InterPro" id="IPR017501">
    <property type="entry name" value="Phage_infect_YhgE_C"/>
</dbReference>
<organism evidence="8 9">
    <name type="scientific">Galbitalea soli</name>
    <dbReference type="NCBI Taxonomy" id="1268042"/>
    <lineage>
        <taxon>Bacteria</taxon>
        <taxon>Bacillati</taxon>
        <taxon>Actinomycetota</taxon>
        <taxon>Actinomycetes</taxon>
        <taxon>Micrococcales</taxon>
        <taxon>Microbacteriaceae</taxon>
        <taxon>Galbitalea</taxon>
    </lineage>
</organism>
<proteinExistence type="predicted"/>
<feature type="domain" description="ABC-2 type transporter transmembrane" evidence="7">
    <location>
        <begin position="9"/>
        <end position="135"/>
    </location>
</feature>
<dbReference type="InterPro" id="IPR023908">
    <property type="entry name" value="xxxLxxG_rpt"/>
</dbReference>
<dbReference type="PANTHER" id="PTHR43077">
    <property type="entry name" value="TRANSPORT PERMEASE YVFS-RELATED"/>
    <property type="match status" value="1"/>
</dbReference>
<dbReference type="EMBL" id="JAAGWZ010000001">
    <property type="protein sequence ID" value="NEM89749.1"/>
    <property type="molecule type" value="Genomic_DNA"/>
</dbReference>
<keyword evidence="3 5" id="KW-1133">Transmembrane helix</keyword>
<sequence length="605" mass="59564">MTRLLAFVAVALVPLAFAGLVVAAVSPAKSGVDRIPAAIVDNDQLVTQTAADGTKTPILAGRQLVTELTGAHSAGFSWTITNSKDAKAALASGTVAAILTVPKDFSRSIVSLSTTSPVRASIQITTDDSHNYLVGSVAQVVGDSLTSAFGSAITEKYLAGVYSSIGGIGGSFAQAADGATKLSDGAGRLSTGLTKLADGIGQTQAGASSLAGGVGQYVGGVSSLAGGLDRLSAGATTAKTKLVAGVGQYTGGVSTISAQLTQAVAALTANPTDPVAIGTVNALTAALAQAAQSGPSVVAGVNTAMTGLGSGIAQTASGAHTLASSGASLSTGTRTLAAGIGQLQTGATRSASGATALQGGATTLATGLEKGATSVPSYTSTQSAAAAKVVAKPVSAQVTRNHKVTSVPQIISTLFVPLGLWIGALAVFLVSRRVSRRTLSSTVAPGRIVLQGVARASGVTLVQAALLVLLLHTAAGVSWTLLPATLSFAVVMALAFTAFHHFLTLALGRTGLIVSILLLAVQLTSTGGLYPVQLLAAPFQAISPFLPLSYGVRGMQAIIAGGSAGTAVAAAGALAAFGLASLGLSLIALRRVRRARSLGLVPTGA</sequence>
<keyword evidence="4 5" id="KW-0472">Membrane</keyword>
<reference evidence="8 9" key="1">
    <citation type="journal article" date="2014" name="Int. J. Syst. Evol. Microbiol.">
        <title>Description of Galbitalea soli gen. nov., sp. nov., and Frondihabitans sucicola sp. nov.</title>
        <authorList>
            <person name="Kim S.J."/>
            <person name="Lim J.M."/>
            <person name="Ahn J.H."/>
            <person name="Weon H.Y."/>
            <person name="Hamada M."/>
            <person name="Suzuki K."/>
            <person name="Ahn T.Y."/>
            <person name="Kwon S.W."/>
        </authorList>
    </citation>
    <scope>NUCLEOTIDE SEQUENCE [LARGE SCALE GENOMIC DNA]</scope>
    <source>
        <strain evidence="8 9">NBRC 108727</strain>
    </source>
</reference>
<evidence type="ECO:0000256" key="6">
    <source>
        <dbReference type="SAM" id="SignalP"/>
    </source>
</evidence>
<evidence type="ECO:0000256" key="3">
    <source>
        <dbReference type="ARBA" id="ARBA00022989"/>
    </source>
</evidence>
<dbReference type="NCBIfam" id="TIGR03061">
    <property type="entry name" value="pip_yhgE_Nterm"/>
    <property type="match status" value="1"/>
</dbReference>
<evidence type="ECO:0000256" key="4">
    <source>
        <dbReference type="ARBA" id="ARBA00023136"/>
    </source>
</evidence>
<dbReference type="InterPro" id="IPR051328">
    <property type="entry name" value="T7SS_ABC-Transporter"/>
</dbReference>
<keyword evidence="9" id="KW-1185">Reference proteome</keyword>
<feature type="transmembrane region" description="Helical" evidence="5">
    <location>
        <begin position="556"/>
        <end position="589"/>
    </location>
</feature>
<comment type="subcellular location">
    <subcellularLocation>
        <location evidence="1">Membrane</location>
        <topology evidence="1">Multi-pass membrane protein</topology>
    </subcellularLocation>
</comment>
<dbReference type="NCBIfam" id="TIGR03057">
    <property type="entry name" value="xxxLxxG_by_4"/>
    <property type="match status" value="1"/>
</dbReference>
<dbReference type="GO" id="GO:0016020">
    <property type="term" value="C:membrane"/>
    <property type="evidence" value="ECO:0007669"/>
    <property type="project" value="UniProtKB-SubCell"/>
</dbReference>
<accession>A0A7C9PL07</accession>
<comment type="caution">
    <text evidence="8">The sequence shown here is derived from an EMBL/GenBank/DDBJ whole genome shotgun (WGS) entry which is preliminary data.</text>
</comment>